<evidence type="ECO:0000313" key="2">
    <source>
        <dbReference type="EMBL" id="CAK0809273.1"/>
    </source>
</evidence>
<sequence length="1133" mass="120522">ARRAAHERIPGLEMDAADGGGVVASVGELLDDGLGLEVVEDGEEVTGASEELEPSPAEPITIEPNSFYLSTGFGDDGQQQCGFVWRALRVMAAPEQFVRARLLFSDDAYWDWWAGCPGVAGAISPSALLHVCTGDPRGEEAPAGCDELIHVSDARRLEAEDVAEVFSNCLRRDLDAVWPADLLGPRAARLAAPRRAPPTPGAAGPSAAKRAAEGHGAPFDGLLGDSALTAMAAGLPLDLEPARGELRARLAAARGRFAPAAPGAAAAGAPPVSAEAALSEGKPKKRGLAEVLAERVAKVAKGPSAEATRGSGGPAAAAAASGGAAGEGAMELATALMAVFRYLLTIYLPQNPAQQIGVAAYREMRALAEAVDFLLQGKVRQGLDILTRRLKAAQVAVGGGRWGAAKWLELIPAKDEPTTLRSEEGGMIRSIELGKLQLEELNSWLRKPRVDKTAKKLPAGGSQAPLNFEAARAACPKKDGETSKEYKARLRIFMAEARGQKRWQTLPRLLEQRGLASASLLDGMQGLPAAGCAARDAEAWRAEVAVQFGATIANVDMAVHLALLVERYPGSLGDFSREFAERVSTFSGGGRAARACRSAGRPGLRGAQPDVAEWLASPEKALLPEADWSDPMPRVRVNVVGEAGWRELAEHLVALGMFAVLSEDQLVRVRGEPLLNGLFAVEKKGKPGPGAERVTRLILNMVPGNALLKPHVGEASLLAASTNWVSLHIPEGKLLLWSGDDQKGAFFVWRIPTAWHPYTAVGRYLMGRSSGAPGGRCTSRPRWLPRRGCWRSPSSCTTTAGCRLPPPGGAGLPPELEWRKSEARPIVELGSGREAGWWQAHVDDFDAPEIAGEARARQLVDTEADCQQRVRESYKRAGVAYAAEKAHLRETRVERMGADVDGASGRLAAPRLKVLSTAALCLETLSQEPVPWRVCMTVLGKLVRAFEFRRPLFGLLNSVWSLSTARSTVRCNAEMVEELLLGLMLLPAAATCLRARIEGMVAVSDAWEFGGGVCASTPAVPLDRVLNVLVVGLFDGIGGLAVSLSGLPVRIVAYVTAETDAKARRVVRLRWPGAIDWGYVARVGENLVQDFFDALSETVGVCVAGTGSPRQDLSRLNVSGGGLHGRKSFLFYE</sequence>
<dbReference type="Proteomes" id="UP001189429">
    <property type="component" value="Unassembled WGS sequence"/>
</dbReference>
<feature type="region of interest" description="Disordered" evidence="1">
    <location>
        <begin position="192"/>
        <end position="216"/>
    </location>
</feature>
<feature type="non-terminal residue" evidence="2">
    <location>
        <position position="1"/>
    </location>
</feature>
<keyword evidence="3" id="KW-1185">Reference proteome</keyword>
<evidence type="ECO:0000256" key="1">
    <source>
        <dbReference type="SAM" id="MobiDB-lite"/>
    </source>
</evidence>
<dbReference type="InterPro" id="IPR029063">
    <property type="entry name" value="SAM-dependent_MTases_sf"/>
</dbReference>
<accession>A0ABN9QUJ4</accession>
<gene>
    <name evidence="2" type="ORF">PCOR1329_LOCUS14572</name>
</gene>
<feature type="non-terminal residue" evidence="2">
    <location>
        <position position="1133"/>
    </location>
</feature>
<organism evidence="2 3">
    <name type="scientific">Prorocentrum cordatum</name>
    <dbReference type="NCBI Taxonomy" id="2364126"/>
    <lineage>
        <taxon>Eukaryota</taxon>
        <taxon>Sar</taxon>
        <taxon>Alveolata</taxon>
        <taxon>Dinophyceae</taxon>
        <taxon>Prorocentrales</taxon>
        <taxon>Prorocentraceae</taxon>
        <taxon>Prorocentrum</taxon>
    </lineage>
</organism>
<evidence type="ECO:0000313" key="3">
    <source>
        <dbReference type="Proteomes" id="UP001189429"/>
    </source>
</evidence>
<comment type="caution">
    <text evidence="2">The sequence shown here is derived from an EMBL/GenBank/DDBJ whole genome shotgun (WGS) entry which is preliminary data.</text>
</comment>
<dbReference type="Gene3D" id="3.40.50.150">
    <property type="entry name" value="Vaccinia Virus protein VP39"/>
    <property type="match status" value="1"/>
</dbReference>
<proteinExistence type="predicted"/>
<name>A0ABN9QUJ4_9DINO</name>
<reference evidence="2" key="1">
    <citation type="submission" date="2023-10" db="EMBL/GenBank/DDBJ databases">
        <authorList>
            <person name="Chen Y."/>
            <person name="Shah S."/>
            <person name="Dougan E. K."/>
            <person name="Thang M."/>
            <person name="Chan C."/>
        </authorList>
    </citation>
    <scope>NUCLEOTIDE SEQUENCE [LARGE SCALE GENOMIC DNA]</scope>
</reference>
<protein>
    <submittedName>
        <fullName evidence="2">Uncharacterized protein</fullName>
    </submittedName>
</protein>
<dbReference type="EMBL" id="CAUYUJ010004358">
    <property type="protein sequence ID" value="CAK0809273.1"/>
    <property type="molecule type" value="Genomic_DNA"/>
</dbReference>